<evidence type="ECO:0000313" key="3">
    <source>
        <dbReference type="EMBL" id="PIT94397.1"/>
    </source>
</evidence>
<reference evidence="4" key="1">
    <citation type="submission" date="2017-09" db="EMBL/GenBank/DDBJ databases">
        <title>Depth-based differentiation of microbial function through sediment-hosted aquifers and enrichment of novel symbionts in the deep terrestrial subsurface.</title>
        <authorList>
            <person name="Probst A.J."/>
            <person name="Ladd B."/>
            <person name="Jarett J.K."/>
            <person name="Geller-Mcgrath D.E."/>
            <person name="Sieber C.M.K."/>
            <person name="Emerson J.B."/>
            <person name="Anantharaman K."/>
            <person name="Thomas B.C."/>
            <person name="Malmstrom R."/>
            <person name="Stieglmeier M."/>
            <person name="Klingl A."/>
            <person name="Woyke T."/>
            <person name="Ryan C.M."/>
            <person name="Banfield J.F."/>
        </authorList>
    </citation>
    <scope>NUCLEOTIDE SEQUENCE [LARGE SCALE GENOMIC DNA]</scope>
</reference>
<keyword evidence="1" id="KW-0812">Transmembrane</keyword>
<dbReference type="AlphaFoldDB" id="A0A2M6WNL6"/>
<name>A0A2M6WNL6_9BACT</name>
<keyword evidence="1" id="KW-1133">Transmembrane helix</keyword>
<dbReference type="EMBL" id="PFAQ01000052">
    <property type="protein sequence ID" value="PIT94397.1"/>
    <property type="molecule type" value="Genomic_DNA"/>
</dbReference>
<evidence type="ECO:0000313" key="4">
    <source>
        <dbReference type="Proteomes" id="UP000228900"/>
    </source>
</evidence>
<gene>
    <name evidence="3" type="ORF">COT98_03625</name>
</gene>
<feature type="transmembrane region" description="Helical" evidence="1">
    <location>
        <begin position="95"/>
        <end position="116"/>
    </location>
</feature>
<dbReference type="InterPro" id="IPR043728">
    <property type="entry name" value="DUF5671"/>
</dbReference>
<keyword evidence="1" id="KW-0472">Membrane</keyword>
<accession>A0A2M6WNL6</accession>
<feature type="transmembrane region" description="Helical" evidence="1">
    <location>
        <begin position="162"/>
        <end position="185"/>
    </location>
</feature>
<feature type="transmembrane region" description="Helical" evidence="1">
    <location>
        <begin position="128"/>
        <end position="150"/>
    </location>
</feature>
<feature type="transmembrane region" description="Helical" evidence="1">
    <location>
        <begin position="55"/>
        <end position="74"/>
    </location>
</feature>
<proteinExistence type="predicted"/>
<protein>
    <recommendedName>
        <fullName evidence="2">DUF5671 domain-containing protein</fullName>
    </recommendedName>
</protein>
<sequence>MTTKINSPKFAFYYLLALVALIFTAIATGQMIFQMINQNLPDIFGQYGTDFSSEILKFAISAILIAAPVFYVISNLIYKHLFKGDMAKDSGIRRWLTYFILLVSAVIIIVFLIITVNNFLNGEWTSKFLLKMLTVIGLAAIVFSFYLYDIKRLEVLAKKDKVFKVYFFASLALILAAFIGSLFIVENPIEARNRRVDERIVSNFYNIESAVSSYYNTNKKLPATLDDLKKEALAVDSLIDPTTRETFGYKAVSGLDYQLCANFRTDNKNSKDVMYQYLDQNKRHLVGYQCLDFKVYIDTLKEPIPVTAPAVTPAQ</sequence>
<comment type="caution">
    <text evidence="3">The sequence shown here is derived from an EMBL/GenBank/DDBJ whole genome shotgun (WGS) entry which is preliminary data.</text>
</comment>
<feature type="transmembrane region" description="Helical" evidence="1">
    <location>
        <begin position="12"/>
        <end position="35"/>
    </location>
</feature>
<dbReference type="Proteomes" id="UP000228900">
    <property type="component" value="Unassembled WGS sequence"/>
</dbReference>
<feature type="domain" description="DUF5671" evidence="2">
    <location>
        <begin position="11"/>
        <end position="143"/>
    </location>
</feature>
<evidence type="ECO:0000259" key="2">
    <source>
        <dbReference type="Pfam" id="PF18920"/>
    </source>
</evidence>
<organism evidence="3 4">
    <name type="scientific">Candidatus Falkowbacteria bacterium CG10_big_fil_rev_8_21_14_0_10_39_9</name>
    <dbReference type="NCBI Taxonomy" id="1974566"/>
    <lineage>
        <taxon>Bacteria</taxon>
        <taxon>Candidatus Falkowiibacteriota</taxon>
    </lineage>
</organism>
<dbReference type="Pfam" id="PF18920">
    <property type="entry name" value="DUF5671"/>
    <property type="match status" value="1"/>
</dbReference>
<evidence type="ECO:0000256" key="1">
    <source>
        <dbReference type="SAM" id="Phobius"/>
    </source>
</evidence>